<dbReference type="GO" id="GO:0003677">
    <property type="term" value="F:DNA binding"/>
    <property type="evidence" value="ECO:0007669"/>
    <property type="project" value="InterPro"/>
</dbReference>
<name>A0A4P5PIQ1_9ENTE</name>
<gene>
    <name evidence="2" type="ORF">NRIC_11340</name>
</gene>
<organism evidence="2 3">
    <name type="scientific">Enterococcus florum</name>
    <dbReference type="NCBI Taxonomy" id="2480627"/>
    <lineage>
        <taxon>Bacteria</taxon>
        <taxon>Bacillati</taxon>
        <taxon>Bacillota</taxon>
        <taxon>Bacilli</taxon>
        <taxon>Lactobacillales</taxon>
        <taxon>Enterococcaceae</taxon>
        <taxon>Enterococcus</taxon>
    </lineage>
</organism>
<proteinExistence type="predicted"/>
<dbReference type="PANTHER" id="PTHR37299:SF1">
    <property type="entry name" value="STAGE 0 SPORULATION PROTEIN A HOMOLOG"/>
    <property type="match status" value="1"/>
</dbReference>
<dbReference type="PROSITE" id="PS50930">
    <property type="entry name" value="HTH_LYTTR"/>
    <property type="match status" value="1"/>
</dbReference>
<dbReference type="RefSeq" id="WP_146621707.1">
    <property type="nucleotide sequence ID" value="NZ_BJCC01000009.1"/>
</dbReference>
<comment type="caution">
    <text evidence="2">The sequence shown here is derived from an EMBL/GenBank/DDBJ whole genome shotgun (WGS) entry which is preliminary data.</text>
</comment>
<dbReference type="SMART" id="SM00850">
    <property type="entry name" value="LytTR"/>
    <property type="match status" value="1"/>
</dbReference>
<evidence type="ECO:0000313" key="3">
    <source>
        <dbReference type="Proteomes" id="UP000290567"/>
    </source>
</evidence>
<dbReference type="AlphaFoldDB" id="A0A4P5PIQ1"/>
<keyword evidence="3" id="KW-1185">Reference proteome</keyword>
<dbReference type="InterPro" id="IPR046947">
    <property type="entry name" value="LytR-like"/>
</dbReference>
<evidence type="ECO:0000313" key="2">
    <source>
        <dbReference type="EMBL" id="GCF93243.1"/>
    </source>
</evidence>
<protein>
    <recommendedName>
        <fullName evidence="1">HTH LytTR-type domain-containing protein</fullName>
    </recommendedName>
</protein>
<evidence type="ECO:0000259" key="1">
    <source>
        <dbReference type="PROSITE" id="PS50930"/>
    </source>
</evidence>
<dbReference type="Pfam" id="PF04397">
    <property type="entry name" value="LytTR"/>
    <property type="match status" value="1"/>
</dbReference>
<dbReference type="EMBL" id="BJCC01000009">
    <property type="protein sequence ID" value="GCF93243.1"/>
    <property type="molecule type" value="Genomic_DNA"/>
</dbReference>
<dbReference type="GO" id="GO:0000156">
    <property type="term" value="F:phosphorelay response regulator activity"/>
    <property type="evidence" value="ECO:0007669"/>
    <property type="project" value="InterPro"/>
</dbReference>
<dbReference type="Gene3D" id="2.40.50.1020">
    <property type="entry name" value="LytTr DNA-binding domain"/>
    <property type="match status" value="1"/>
</dbReference>
<dbReference type="Proteomes" id="UP000290567">
    <property type="component" value="Unassembled WGS sequence"/>
</dbReference>
<dbReference type="OrthoDB" id="2136316at2"/>
<dbReference type="PANTHER" id="PTHR37299">
    <property type="entry name" value="TRANSCRIPTIONAL REGULATOR-RELATED"/>
    <property type="match status" value="1"/>
</dbReference>
<feature type="domain" description="HTH LytTR-type" evidence="1">
    <location>
        <begin position="45"/>
        <end position="149"/>
    </location>
</feature>
<sequence length="149" mass="17111">MKGLKIVTEIAEKWVEPEIWIRASEQQTIDAVVAKLDTAQQSEKLIVKIKDEILLLKKDEIVYAEVFNKMLTLHTTTHTHTFRQSLTSLKEELSADQFLQISKSAMVNIRKISKLEIAFSGNLYAHLSNGMKVVVSRRFVEELKKRLSI</sequence>
<reference evidence="3" key="1">
    <citation type="submission" date="2019-02" db="EMBL/GenBank/DDBJ databases">
        <title>Draft genome sequence of Enterococcus sp. Gos25-1.</title>
        <authorList>
            <person name="Tanaka N."/>
            <person name="Shiwa Y."/>
            <person name="Fujita N."/>
        </authorList>
    </citation>
    <scope>NUCLEOTIDE SEQUENCE [LARGE SCALE GENOMIC DNA]</scope>
    <source>
        <strain evidence="3">Gos25-1</strain>
    </source>
</reference>
<accession>A0A4P5PIQ1</accession>
<dbReference type="InterPro" id="IPR007492">
    <property type="entry name" value="LytTR_DNA-bd_dom"/>
</dbReference>